<protein>
    <submittedName>
        <fullName evidence="2">Uncharacterized protein</fullName>
    </submittedName>
</protein>
<keyword evidence="1" id="KW-0472">Membrane</keyword>
<name>A0A7D6Z6H2_9NOCA</name>
<dbReference type="RefSeq" id="WP_181583969.1">
    <property type="nucleotide sequence ID" value="NZ_CP059399.1"/>
</dbReference>
<evidence type="ECO:0000256" key="1">
    <source>
        <dbReference type="SAM" id="Phobius"/>
    </source>
</evidence>
<accession>A0A7D6Z6H2</accession>
<proteinExistence type="predicted"/>
<organism evidence="2 3">
    <name type="scientific">Nocardia huaxiensis</name>
    <dbReference type="NCBI Taxonomy" id="2755382"/>
    <lineage>
        <taxon>Bacteria</taxon>
        <taxon>Bacillati</taxon>
        <taxon>Actinomycetota</taxon>
        <taxon>Actinomycetes</taxon>
        <taxon>Mycobacteriales</taxon>
        <taxon>Nocardiaceae</taxon>
        <taxon>Nocardia</taxon>
    </lineage>
</organism>
<evidence type="ECO:0000313" key="2">
    <source>
        <dbReference type="EMBL" id="QLY32804.1"/>
    </source>
</evidence>
<dbReference type="EMBL" id="CP059399">
    <property type="protein sequence ID" value="QLY32804.1"/>
    <property type="molecule type" value="Genomic_DNA"/>
</dbReference>
<reference evidence="2 3" key="1">
    <citation type="submission" date="2020-07" db="EMBL/GenBank/DDBJ databases">
        <authorList>
            <person name="Zhuang K."/>
            <person name="Ran Y."/>
        </authorList>
    </citation>
    <scope>NUCLEOTIDE SEQUENCE [LARGE SCALE GENOMIC DNA]</scope>
    <source>
        <strain evidence="2 3">WCH-YHL-001</strain>
    </source>
</reference>
<evidence type="ECO:0000313" key="3">
    <source>
        <dbReference type="Proteomes" id="UP000515512"/>
    </source>
</evidence>
<sequence length="74" mass="7791">MYEGLVLGAHLPTGWLWPALILIGLILSAGLLVLLLVSGARFDEPSYTPPSTPGPCEPFCTLRNTAPVNPAYAG</sequence>
<keyword evidence="1" id="KW-0812">Transmembrane</keyword>
<gene>
    <name evidence="2" type="ORF">H0264_11600</name>
</gene>
<feature type="transmembrane region" description="Helical" evidence="1">
    <location>
        <begin position="15"/>
        <end position="37"/>
    </location>
</feature>
<keyword evidence="1" id="KW-1133">Transmembrane helix</keyword>
<dbReference type="KEGG" id="nhu:H0264_11600"/>
<keyword evidence="3" id="KW-1185">Reference proteome</keyword>
<dbReference type="Proteomes" id="UP000515512">
    <property type="component" value="Chromosome"/>
</dbReference>
<dbReference type="AlphaFoldDB" id="A0A7D6Z6H2"/>